<dbReference type="SUPFAM" id="SSF103473">
    <property type="entry name" value="MFS general substrate transporter"/>
    <property type="match status" value="1"/>
</dbReference>
<dbReference type="FunFam" id="1.20.1250.20:FF:000013">
    <property type="entry name" value="MFS general substrate transporter"/>
    <property type="match status" value="1"/>
</dbReference>
<dbReference type="PROSITE" id="PS50850">
    <property type="entry name" value="MFS"/>
    <property type="match status" value="1"/>
</dbReference>
<feature type="transmembrane region" description="Helical" evidence="6">
    <location>
        <begin position="316"/>
        <end position="336"/>
    </location>
</feature>
<organism evidence="8 9">
    <name type="scientific">Knufia peltigerae</name>
    <dbReference type="NCBI Taxonomy" id="1002370"/>
    <lineage>
        <taxon>Eukaryota</taxon>
        <taxon>Fungi</taxon>
        <taxon>Dikarya</taxon>
        <taxon>Ascomycota</taxon>
        <taxon>Pezizomycotina</taxon>
        <taxon>Eurotiomycetes</taxon>
        <taxon>Chaetothyriomycetidae</taxon>
        <taxon>Chaetothyriales</taxon>
        <taxon>Trichomeriaceae</taxon>
        <taxon>Knufia</taxon>
    </lineage>
</organism>
<sequence>MAIHGHEDDVAATPTIQTDAKTDAKIVSPQEESIHASEQSQGVLYMHRGLDPELAAAIAQISPERRAELSKRVKLKLDTIMFPTLLLFYILNYLDRNALGFVKLAGIQEDLNLSSTQFATCLSILYVGYCLFQVPSNLMLSKSKPSLYLPFWLFIWGIVSGCTAAVQSYSGLVTVRFVLGIVEAPFFPGAVFLISSWYTRKEMAMRCALLFGGNMLSNAFGSLIALGVTQGLADAHGLAAWRWLFIIEASMTVGFAVIAVFILPNYPHNTWWITGEERIVAKWRLIDDVGEADDSQTDDVSIWQGFTLAVKDCKTWILVWNHIFLTVGAGIVVFYPSVVGTLGFSREITYALIVPPYMLGFATSVYGCHHADKKKERTWHMIGSLSVTLVGLIILASTLNTGARYFSLFLVTCFVYIAFDCNLAWISNCIPRPAPKRAAAIALVNMLSQLGNIIAGYLYPDDQAPRYWMACTVEAIAIVCAIVTTFVFRTILKRENMKLDQKAMAEGGEAQITEGTLEKFRYIY</sequence>
<dbReference type="FunFam" id="1.20.1250.20:FF:000057">
    <property type="entry name" value="MFS general substrate transporter"/>
    <property type="match status" value="1"/>
</dbReference>
<evidence type="ECO:0000256" key="6">
    <source>
        <dbReference type="SAM" id="Phobius"/>
    </source>
</evidence>
<dbReference type="Gene3D" id="1.20.1250.20">
    <property type="entry name" value="MFS general substrate transporter like domains"/>
    <property type="match status" value="2"/>
</dbReference>
<protein>
    <recommendedName>
        <fullName evidence="7">Major facilitator superfamily (MFS) profile domain-containing protein</fullName>
    </recommendedName>
</protein>
<keyword evidence="4 6" id="KW-1133">Transmembrane helix</keyword>
<feature type="transmembrane region" description="Helical" evidence="6">
    <location>
        <begin position="240"/>
        <end position="263"/>
    </location>
</feature>
<dbReference type="GO" id="GO:0022857">
    <property type="term" value="F:transmembrane transporter activity"/>
    <property type="evidence" value="ECO:0007669"/>
    <property type="project" value="InterPro"/>
</dbReference>
<feature type="transmembrane region" description="Helical" evidence="6">
    <location>
        <begin position="207"/>
        <end position="228"/>
    </location>
</feature>
<name>A0AA38Y3V5_9EURO</name>
<dbReference type="InterPro" id="IPR011701">
    <property type="entry name" value="MFS"/>
</dbReference>
<feature type="transmembrane region" description="Helical" evidence="6">
    <location>
        <begin position="405"/>
        <end position="426"/>
    </location>
</feature>
<dbReference type="EMBL" id="JAPDRN010000040">
    <property type="protein sequence ID" value="KAJ9634186.1"/>
    <property type="molecule type" value="Genomic_DNA"/>
</dbReference>
<dbReference type="PANTHER" id="PTHR43791">
    <property type="entry name" value="PERMEASE-RELATED"/>
    <property type="match status" value="1"/>
</dbReference>
<keyword evidence="9" id="KW-1185">Reference proteome</keyword>
<feature type="transmembrane region" description="Helical" evidence="6">
    <location>
        <begin position="114"/>
        <end position="135"/>
    </location>
</feature>
<keyword evidence="3 6" id="KW-0812">Transmembrane</keyword>
<evidence type="ECO:0000256" key="1">
    <source>
        <dbReference type="ARBA" id="ARBA00004141"/>
    </source>
</evidence>
<evidence type="ECO:0000313" key="9">
    <source>
        <dbReference type="Proteomes" id="UP001172681"/>
    </source>
</evidence>
<feature type="transmembrane region" description="Helical" evidence="6">
    <location>
        <begin position="379"/>
        <end position="399"/>
    </location>
</feature>
<feature type="transmembrane region" description="Helical" evidence="6">
    <location>
        <begin position="175"/>
        <end position="195"/>
    </location>
</feature>
<dbReference type="InterPro" id="IPR036259">
    <property type="entry name" value="MFS_trans_sf"/>
</dbReference>
<feature type="transmembrane region" description="Helical" evidence="6">
    <location>
        <begin position="348"/>
        <end position="367"/>
    </location>
</feature>
<evidence type="ECO:0000256" key="3">
    <source>
        <dbReference type="ARBA" id="ARBA00022692"/>
    </source>
</evidence>
<keyword evidence="5 6" id="KW-0472">Membrane</keyword>
<evidence type="ECO:0000256" key="5">
    <source>
        <dbReference type="ARBA" id="ARBA00023136"/>
    </source>
</evidence>
<dbReference type="InterPro" id="IPR020846">
    <property type="entry name" value="MFS_dom"/>
</dbReference>
<feature type="domain" description="Major facilitator superfamily (MFS) profile" evidence="7">
    <location>
        <begin position="81"/>
        <end position="495"/>
    </location>
</feature>
<evidence type="ECO:0000256" key="4">
    <source>
        <dbReference type="ARBA" id="ARBA00022989"/>
    </source>
</evidence>
<dbReference type="AlphaFoldDB" id="A0AA38Y3V5"/>
<comment type="subcellular location">
    <subcellularLocation>
        <location evidence="1">Membrane</location>
        <topology evidence="1">Multi-pass membrane protein</topology>
    </subcellularLocation>
</comment>
<evidence type="ECO:0000259" key="7">
    <source>
        <dbReference type="PROSITE" id="PS50850"/>
    </source>
</evidence>
<feature type="transmembrane region" description="Helical" evidence="6">
    <location>
        <begin position="75"/>
        <end position="94"/>
    </location>
</feature>
<feature type="transmembrane region" description="Helical" evidence="6">
    <location>
        <begin position="438"/>
        <end position="460"/>
    </location>
</feature>
<accession>A0AA38Y3V5</accession>
<gene>
    <name evidence="8" type="ORF">H2204_006517</name>
</gene>
<dbReference type="Pfam" id="PF07690">
    <property type="entry name" value="MFS_1"/>
    <property type="match status" value="1"/>
</dbReference>
<proteinExistence type="predicted"/>
<dbReference type="Proteomes" id="UP001172681">
    <property type="component" value="Unassembled WGS sequence"/>
</dbReference>
<dbReference type="PANTHER" id="PTHR43791:SF92">
    <property type="entry name" value="AGL026WP"/>
    <property type="match status" value="1"/>
</dbReference>
<reference evidence="8" key="1">
    <citation type="submission" date="2022-10" db="EMBL/GenBank/DDBJ databases">
        <title>Culturing micro-colonial fungi from biological soil crusts in the Mojave desert and describing Neophaeococcomyces mojavensis, and introducing the new genera and species Taxawa tesnikishii.</title>
        <authorList>
            <person name="Kurbessoian T."/>
            <person name="Stajich J.E."/>
        </authorList>
    </citation>
    <scope>NUCLEOTIDE SEQUENCE</scope>
    <source>
        <strain evidence="8">TK_35</strain>
    </source>
</reference>
<evidence type="ECO:0000313" key="8">
    <source>
        <dbReference type="EMBL" id="KAJ9634186.1"/>
    </source>
</evidence>
<comment type="caution">
    <text evidence="8">The sequence shown here is derived from an EMBL/GenBank/DDBJ whole genome shotgun (WGS) entry which is preliminary data.</text>
</comment>
<dbReference type="GO" id="GO:0016020">
    <property type="term" value="C:membrane"/>
    <property type="evidence" value="ECO:0007669"/>
    <property type="project" value="UniProtKB-SubCell"/>
</dbReference>
<keyword evidence="2" id="KW-0813">Transport</keyword>
<evidence type="ECO:0000256" key="2">
    <source>
        <dbReference type="ARBA" id="ARBA00022448"/>
    </source>
</evidence>
<feature type="transmembrane region" description="Helical" evidence="6">
    <location>
        <begin position="466"/>
        <end position="488"/>
    </location>
</feature>
<feature type="transmembrane region" description="Helical" evidence="6">
    <location>
        <begin position="147"/>
        <end position="169"/>
    </location>
</feature>